<evidence type="ECO:0000259" key="4">
    <source>
        <dbReference type="PROSITE" id="PS51891"/>
    </source>
</evidence>
<name>A0AAE0U1Z4_9PEZI</name>
<dbReference type="PANTHER" id="PTHR28620:SF1">
    <property type="entry name" value="CENP-V_GFA DOMAIN-CONTAINING PROTEIN"/>
    <property type="match status" value="1"/>
</dbReference>
<reference evidence="5" key="1">
    <citation type="journal article" date="2023" name="Mol. Phylogenet. Evol.">
        <title>Genome-scale phylogeny and comparative genomics of the fungal order Sordariales.</title>
        <authorList>
            <person name="Hensen N."/>
            <person name="Bonometti L."/>
            <person name="Westerberg I."/>
            <person name="Brannstrom I.O."/>
            <person name="Guillou S."/>
            <person name="Cros-Aarteil S."/>
            <person name="Calhoun S."/>
            <person name="Haridas S."/>
            <person name="Kuo A."/>
            <person name="Mondo S."/>
            <person name="Pangilinan J."/>
            <person name="Riley R."/>
            <person name="LaButti K."/>
            <person name="Andreopoulos B."/>
            <person name="Lipzen A."/>
            <person name="Chen C."/>
            <person name="Yan M."/>
            <person name="Daum C."/>
            <person name="Ng V."/>
            <person name="Clum A."/>
            <person name="Steindorff A."/>
            <person name="Ohm R.A."/>
            <person name="Martin F."/>
            <person name="Silar P."/>
            <person name="Natvig D.O."/>
            <person name="Lalanne C."/>
            <person name="Gautier V."/>
            <person name="Ament-Velasquez S.L."/>
            <person name="Kruys A."/>
            <person name="Hutchinson M.I."/>
            <person name="Powell A.J."/>
            <person name="Barry K."/>
            <person name="Miller A.N."/>
            <person name="Grigoriev I.V."/>
            <person name="Debuchy R."/>
            <person name="Gladieux P."/>
            <person name="Hiltunen Thoren M."/>
            <person name="Johannesson H."/>
        </authorList>
    </citation>
    <scope>NUCLEOTIDE SEQUENCE</scope>
    <source>
        <strain evidence="5">CBS 232.78</strain>
    </source>
</reference>
<dbReference type="InterPro" id="IPR052355">
    <property type="entry name" value="CENP-V-like"/>
</dbReference>
<dbReference type="Proteomes" id="UP001285441">
    <property type="component" value="Unassembled WGS sequence"/>
</dbReference>
<evidence type="ECO:0000256" key="2">
    <source>
        <dbReference type="ARBA" id="ARBA00022723"/>
    </source>
</evidence>
<comment type="caution">
    <text evidence="5">The sequence shown here is derived from an EMBL/GenBank/DDBJ whole genome shotgun (WGS) entry which is preliminary data.</text>
</comment>
<dbReference type="Gene3D" id="2.170.150.70">
    <property type="match status" value="2"/>
</dbReference>
<protein>
    <recommendedName>
        <fullName evidence="4">CENP-V/GFA domain-containing protein</fullName>
    </recommendedName>
</protein>
<dbReference type="GO" id="GO:0046872">
    <property type="term" value="F:metal ion binding"/>
    <property type="evidence" value="ECO:0007669"/>
    <property type="project" value="UniProtKB-KW"/>
</dbReference>
<evidence type="ECO:0000313" key="5">
    <source>
        <dbReference type="EMBL" id="KAK3387937.1"/>
    </source>
</evidence>
<sequence length="280" mass="31142">MASSTTYHGNCHCGQYRFELTLPEITEGITCTCGLCSKKGYLWLPLLSDTSFEVMRDDGSLISYQSAVLGDKFCNRCGTAVLGEHLDGPLRGQKLVNIRTIQGINPFQLESSKAIRTVPTDDKRHLELLSTPSTEIPAQHTGSCHCGAIRVELLVPINDVEAKEDNCSSCVRNAYVGIYPTKDQVRIHGRENTFEYRHGRKFSGTLYCKSCGVHVFSNVYGPPLSVFDSLPPDRKERVMAAYWKNMALQPLNARIFDGLKLESLQVKRSDEGTEGYALDP</sequence>
<reference evidence="5" key="2">
    <citation type="submission" date="2023-06" db="EMBL/GenBank/DDBJ databases">
        <authorList>
            <consortium name="Lawrence Berkeley National Laboratory"/>
            <person name="Haridas S."/>
            <person name="Hensen N."/>
            <person name="Bonometti L."/>
            <person name="Westerberg I."/>
            <person name="Brannstrom I.O."/>
            <person name="Guillou S."/>
            <person name="Cros-Aarteil S."/>
            <person name="Calhoun S."/>
            <person name="Kuo A."/>
            <person name="Mondo S."/>
            <person name="Pangilinan J."/>
            <person name="Riley R."/>
            <person name="LaButti K."/>
            <person name="Andreopoulos B."/>
            <person name="Lipzen A."/>
            <person name="Chen C."/>
            <person name="Yanf M."/>
            <person name="Daum C."/>
            <person name="Ng V."/>
            <person name="Clum A."/>
            <person name="Steindorff A."/>
            <person name="Ohm R."/>
            <person name="Martin F."/>
            <person name="Silar P."/>
            <person name="Natvig D."/>
            <person name="Lalanne C."/>
            <person name="Gautier V."/>
            <person name="Ament-velasquez S.L."/>
            <person name="Kruys A."/>
            <person name="Hutchinson M.I."/>
            <person name="Powell A.J."/>
            <person name="Barry K."/>
            <person name="Miller A.N."/>
            <person name="Grigoriev I.V."/>
            <person name="Debuchy R."/>
            <person name="Gladieux P."/>
            <person name="Thoren M.H."/>
            <person name="Johannesson H."/>
        </authorList>
    </citation>
    <scope>NUCLEOTIDE SEQUENCE</scope>
    <source>
        <strain evidence="5">CBS 232.78</strain>
    </source>
</reference>
<proteinExistence type="inferred from homology"/>
<accession>A0AAE0U1Z4</accession>
<dbReference type="InterPro" id="IPR006913">
    <property type="entry name" value="CENP-V/GFA"/>
</dbReference>
<feature type="domain" description="CENP-V/GFA" evidence="4">
    <location>
        <begin position="140"/>
        <end position="257"/>
    </location>
</feature>
<evidence type="ECO:0000256" key="3">
    <source>
        <dbReference type="ARBA" id="ARBA00022833"/>
    </source>
</evidence>
<dbReference type="GO" id="GO:0016846">
    <property type="term" value="F:carbon-sulfur lyase activity"/>
    <property type="evidence" value="ECO:0007669"/>
    <property type="project" value="InterPro"/>
</dbReference>
<dbReference type="InterPro" id="IPR011057">
    <property type="entry name" value="Mss4-like_sf"/>
</dbReference>
<comment type="similarity">
    <text evidence="1">Belongs to the Gfa family.</text>
</comment>
<dbReference type="PROSITE" id="PS51891">
    <property type="entry name" value="CENP_V_GFA"/>
    <property type="match status" value="2"/>
</dbReference>
<feature type="domain" description="CENP-V/GFA" evidence="4">
    <location>
        <begin position="7"/>
        <end position="121"/>
    </location>
</feature>
<dbReference type="Pfam" id="PF04828">
    <property type="entry name" value="GFA"/>
    <property type="match status" value="2"/>
</dbReference>
<keyword evidence="3" id="KW-0862">Zinc</keyword>
<gene>
    <name evidence="5" type="ORF">B0H63DRAFT_167086</name>
</gene>
<dbReference type="EMBL" id="JAULSW010000003">
    <property type="protein sequence ID" value="KAK3387937.1"/>
    <property type="molecule type" value="Genomic_DNA"/>
</dbReference>
<dbReference type="PANTHER" id="PTHR28620">
    <property type="entry name" value="CENTROMERE PROTEIN V"/>
    <property type="match status" value="1"/>
</dbReference>
<evidence type="ECO:0000313" key="6">
    <source>
        <dbReference type="Proteomes" id="UP001285441"/>
    </source>
</evidence>
<keyword evidence="2" id="KW-0479">Metal-binding</keyword>
<keyword evidence="6" id="KW-1185">Reference proteome</keyword>
<dbReference type="SUPFAM" id="SSF51316">
    <property type="entry name" value="Mss4-like"/>
    <property type="match status" value="2"/>
</dbReference>
<evidence type="ECO:0000256" key="1">
    <source>
        <dbReference type="ARBA" id="ARBA00005495"/>
    </source>
</evidence>
<organism evidence="5 6">
    <name type="scientific">Podospora didyma</name>
    <dbReference type="NCBI Taxonomy" id="330526"/>
    <lineage>
        <taxon>Eukaryota</taxon>
        <taxon>Fungi</taxon>
        <taxon>Dikarya</taxon>
        <taxon>Ascomycota</taxon>
        <taxon>Pezizomycotina</taxon>
        <taxon>Sordariomycetes</taxon>
        <taxon>Sordariomycetidae</taxon>
        <taxon>Sordariales</taxon>
        <taxon>Podosporaceae</taxon>
        <taxon>Podospora</taxon>
    </lineage>
</organism>
<dbReference type="AlphaFoldDB" id="A0AAE0U1Z4"/>